<proteinExistence type="inferred from homology"/>
<dbReference type="RefSeq" id="WP_119350565.1">
    <property type="nucleotide sequence ID" value="NZ_JBFHKJ010000010.1"/>
</dbReference>
<dbReference type="InterPro" id="IPR029510">
    <property type="entry name" value="Ald_DH_CS_GLU"/>
</dbReference>
<comment type="caution">
    <text evidence="9">The sequence shown here is derived from an EMBL/GenBank/DDBJ whole genome shotgun (WGS) entry which is preliminary data.</text>
</comment>
<gene>
    <name evidence="9" type="ORF">D1164_13735</name>
</gene>
<dbReference type="Proteomes" id="UP000266441">
    <property type="component" value="Unassembled WGS sequence"/>
</dbReference>
<feature type="active site" evidence="5 6">
    <location>
        <position position="219"/>
    </location>
</feature>
<dbReference type="InterPro" id="IPR012394">
    <property type="entry name" value="Aldehyde_DH_NAD(P)"/>
</dbReference>
<evidence type="ECO:0000256" key="7">
    <source>
        <dbReference type="RuleBase" id="RU003345"/>
    </source>
</evidence>
<dbReference type="Gene3D" id="3.40.605.10">
    <property type="entry name" value="Aldehyde Dehydrogenase, Chain A, domain 1"/>
    <property type="match status" value="1"/>
</dbReference>
<reference evidence="9 10" key="1">
    <citation type="journal article" date="2015" name="Int. J. Syst. Evol. Microbiol.">
        <title>Mariniphaga sediminis sp. nov., isolated from coastal sediment.</title>
        <authorList>
            <person name="Wang F.Q."/>
            <person name="Shen Q.Y."/>
            <person name="Chen G.J."/>
            <person name="Du Z.J."/>
        </authorList>
    </citation>
    <scope>NUCLEOTIDE SEQUENCE [LARGE SCALE GENOMIC DNA]</scope>
    <source>
        <strain evidence="9 10">SY21</strain>
    </source>
</reference>
<dbReference type="InterPro" id="IPR016162">
    <property type="entry name" value="Ald_DH_N"/>
</dbReference>
<dbReference type="InterPro" id="IPR016163">
    <property type="entry name" value="Ald_DH_C"/>
</dbReference>
<evidence type="ECO:0000256" key="5">
    <source>
        <dbReference type="PIRSR" id="PIRSR036492-1"/>
    </source>
</evidence>
<dbReference type="CDD" id="cd07136">
    <property type="entry name" value="ALDH_YwdH-P39616"/>
    <property type="match status" value="1"/>
</dbReference>
<dbReference type="FunFam" id="3.40.309.10:FF:000003">
    <property type="entry name" value="Aldehyde dehydrogenase"/>
    <property type="match status" value="1"/>
</dbReference>
<dbReference type="AlphaFoldDB" id="A0A399CZV7"/>
<dbReference type="Pfam" id="PF00171">
    <property type="entry name" value="Aldedh"/>
    <property type="match status" value="1"/>
</dbReference>
<sequence>MYKNHSDGEIKHLNQIIQKQDLFFRSHATLEVEFRIKKLKELKTAIKRNEAELIAAFKKDLGKGGFEALSSEVGLVQYELSQHIKNLRKWVKPQRARTPLHAFPSKSYIHKQPHGKVLIISPFNYPFMLTMAPLAGAVSAGNVAVLKPSESTAQVANTIEKIIKEVFDDEYVAVIQGGAEVSSELLSFRWDKIFFTGSSRVGKIVLQAAAKYITPVVLELGGKNPVIVDHDANLNVAAKRIVWGKLFNGGQSCVAPDYLFVHESVKEQFLKLLVKSIENMYSSFPQKNGDFTRLVHPQAVNRLSELLKDSEVYYGGEFDAKTNYFSPTILTGVTGDSAAMKDEIFGPVLPVLSFRDMDEVFSHIKMGEKSLAAYYFSEDRKKQKEFLKKTTSGDAMINDVVIHFSNLSLPFGGVGYSGMGSYHGKRSFEVFSHERSVMHTSTKFDLPLRYPPYKSWVLNLMKFLFR</sequence>
<dbReference type="GO" id="GO:0004029">
    <property type="term" value="F:aldehyde dehydrogenase (NAD+) activity"/>
    <property type="evidence" value="ECO:0007669"/>
    <property type="project" value="TreeGrafter"/>
</dbReference>
<evidence type="ECO:0000256" key="2">
    <source>
        <dbReference type="ARBA" id="ARBA00023002"/>
    </source>
</evidence>
<dbReference type="PROSITE" id="PS00070">
    <property type="entry name" value="ALDEHYDE_DEHYDR_CYS"/>
    <property type="match status" value="1"/>
</dbReference>
<dbReference type="GO" id="GO:0006081">
    <property type="term" value="P:aldehyde metabolic process"/>
    <property type="evidence" value="ECO:0007669"/>
    <property type="project" value="InterPro"/>
</dbReference>
<comment type="similarity">
    <text evidence="1 4 7">Belongs to the aldehyde dehydrogenase family.</text>
</comment>
<dbReference type="PROSITE" id="PS00687">
    <property type="entry name" value="ALDEHYDE_DEHYDR_GLU"/>
    <property type="match status" value="1"/>
</dbReference>
<evidence type="ECO:0000313" key="9">
    <source>
        <dbReference type="EMBL" id="RIH64693.1"/>
    </source>
</evidence>
<dbReference type="PIRSF" id="PIRSF036492">
    <property type="entry name" value="ALDH"/>
    <property type="match status" value="1"/>
</dbReference>
<evidence type="ECO:0000256" key="1">
    <source>
        <dbReference type="ARBA" id="ARBA00009986"/>
    </source>
</evidence>
<feature type="domain" description="Aldehyde dehydrogenase" evidence="8">
    <location>
        <begin position="11"/>
        <end position="436"/>
    </location>
</feature>
<evidence type="ECO:0000256" key="6">
    <source>
        <dbReference type="PROSITE-ProRule" id="PRU10007"/>
    </source>
</evidence>
<name>A0A399CZV7_9BACT</name>
<dbReference type="FunFam" id="3.40.605.10:FF:000004">
    <property type="entry name" value="Aldehyde dehydrogenase"/>
    <property type="match status" value="1"/>
</dbReference>
<dbReference type="PANTHER" id="PTHR43570">
    <property type="entry name" value="ALDEHYDE DEHYDROGENASE"/>
    <property type="match status" value="1"/>
</dbReference>
<dbReference type="GO" id="GO:0005737">
    <property type="term" value="C:cytoplasm"/>
    <property type="evidence" value="ECO:0007669"/>
    <property type="project" value="TreeGrafter"/>
</dbReference>
<feature type="active site" evidence="5">
    <location>
        <position position="253"/>
    </location>
</feature>
<dbReference type="PANTHER" id="PTHR43570:SF16">
    <property type="entry name" value="ALDEHYDE DEHYDROGENASE TYPE III, ISOFORM Q"/>
    <property type="match status" value="1"/>
</dbReference>
<dbReference type="InterPro" id="IPR016161">
    <property type="entry name" value="Ald_DH/histidinol_DH"/>
</dbReference>
<evidence type="ECO:0000313" key="10">
    <source>
        <dbReference type="Proteomes" id="UP000266441"/>
    </source>
</evidence>
<dbReference type="EMBL" id="QWET01000009">
    <property type="protein sequence ID" value="RIH64693.1"/>
    <property type="molecule type" value="Genomic_DNA"/>
</dbReference>
<evidence type="ECO:0000256" key="3">
    <source>
        <dbReference type="ARBA" id="ARBA00023027"/>
    </source>
</evidence>
<evidence type="ECO:0000256" key="4">
    <source>
        <dbReference type="PIRNR" id="PIRNR036492"/>
    </source>
</evidence>
<keyword evidence="10" id="KW-1185">Reference proteome</keyword>
<evidence type="ECO:0000259" key="8">
    <source>
        <dbReference type="Pfam" id="PF00171"/>
    </source>
</evidence>
<keyword evidence="2 4" id="KW-0560">Oxidoreductase</keyword>
<dbReference type="SUPFAM" id="SSF53720">
    <property type="entry name" value="ALDH-like"/>
    <property type="match status" value="1"/>
</dbReference>
<protein>
    <recommendedName>
        <fullName evidence="4">Aldehyde dehydrogenase</fullName>
    </recommendedName>
</protein>
<keyword evidence="3" id="KW-0520">NAD</keyword>
<dbReference type="InterPro" id="IPR016160">
    <property type="entry name" value="Ald_DH_CS_CYS"/>
</dbReference>
<dbReference type="InterPro" id="IPR015590">
    <property type="entry name" value="Aldehyde_DH_dom"/>
</dbReference>
<organism evidence="9 10">
    <name type="scientific">Mariniphaga sediminis</name>
    <dbReference type="NCBI Taxonomy" id="1628158"/>
    <lineage>
        <taxon>Bacteria</taxon>
        <taxon>Pseudomonadati</taxon>
        <taxon>Bacteroidota</taxon>
        <taxon>Bacteroidia</taxon>
        <taxon>Marinilabiliales</taxon>
        <taxon>Prolixibacteraceae</taxon>
        <taxon>Mariniphaga</taxon>
    </lineage>
</organism>
<dbReference type="Gene3D" id="3.40.309.10">
    <property type="entry name" value="Aldehyde Dehydrogenase, Chain A, domain 2"/>
    <property type="match status" value="1"/>
</dbReference>
<dbReference type="OrthoDB" id="9762913at2"/>
<accession>A0A399CZV7</accession>